<dbReference type="InterPro" id="IPR029044">
    <property type="entry name" value="Nucleotide-diphossugar_trans"/>
</dbReference>
<comment type="function">
    <text evidence="3">Catalyzes the formation of 4-diphosphocytidyl-2-C-methyl-D-erythritol from CTP and 2-C-methyl-D-erythritol 4-phosphate (MEP).</text>
</comment>
<dbReference type="SUPFAM" id="SSF53448">
    <property type="entry name" value="Nucleotide-diphospho-sugar transferases"/>
    <property type="match status" value="1"/>
</dbReference>
<keyword evidence="3" id="KW-0414">Isoprene biosynthesis</keyword>
<dbReference type="NCBIfam" id="TIGR00453">
    <property type="entry name" value="ispD"/>
    <property type="match status" value="1"/>
</dbReference>
<dbReference type="HAMAP" id="MF_00108">
    <property type="entry name" value="IspD"/>
    <property type="match status" value="1"/>
</dbReference>
<dbReference type="InterPro" id="IPR034683">
    <property type="entry name" value="IspD/TarI"/>
</dbReference>
<evidence type="ECO:0000256" key="2">
    <source>
        <dbReference type="ARBA" id="ARBA00022695"/>
    </source>
</evidence>
<dbReference type="EC" id="2.7.7.60" evidence="3"/>
<feature type="site" description="Transition state stabilizer" evidence="3">
    <location>
        <position position="16"/>
    </location>
</feature>
<protein>
    <recommendedName>
        <fullName evidence="3">2-C-methyl-D-erythritol 4-phosphate cytidylyltransferase</fullName>
        <ecNumber evidence="3">2.7.7.60</ecNumber>
    </recommendedName>
    <alternativeName>
        <fullName evidence="3">4-diphosphocytidyl-2C-methyl-D-erythritol synthase</fullName>
    </alternativeName>
    <alternativeName>
        <fullName evidence="3">MEP cytidylyltransferase</fullName>
        <shortName evidence="3">MCT</shortName>
    </alternativeName>
</protein>
<keyword evidence="5" id="KW-1185">Reference proteome</keyword>
<proteinExistence type="inferred from homology"/>
<dbReference type="UniPathway" id="UPA00056">
    <property type="reaction ID" value="UER00093"/>
</dbReference>
<sequence>MLKKFALIVAGGSGNRMGASVPKQFLEIEGKPVLMYTFEAFLRFDPNIEFVLVLPETQLEHWKKLCKEHAFATSYKLAFGGENRFQSVKNGLAQIVDDGIVFIHDGVRPLVTKETIEHCFSEAKKSGNALPVVPPAESIRYSDEHGNKSVDRSKYFLVQTPQTFDVQTIKEAYQKAQHENFTDDASVLENAGHKIHLVNGNRENIKITWPQDLIIAKTFLFPQ</sequence>
<dbReference type="FunFam" id="3.90.550.10:FF:000003">
    <property type="entry name" value="2-C-methyl-D-erythritol 4-phosphate cytidylyltransferase"/>
    <property type="match status" value="1"/>
</dbReference>
<dbReference type="PANTHER" id="PTHR32125">
    <property type="entry name" value="2-C-METHYL-D-ERYTHRITOL 4-PHOSPHATE CYTIDYLYLTRANSFERASE, CHLOROPLASTIC"/>
    <property type="match status" value="1"/>
</dbReference>
<dbReference type="InterPro" id="IPR001228">
    <property type="entry name" value="IspD"/>
</dbReference>
<accession>A0A0D8JCG7</accession>
<dbReference type="PANTHER" id="PTHR32125:SF4">
    <property type="entry name" value="2-C-METHYL-D-ERYTHRITOL 4-PHOSPHATE CYTIDYLYLTRANSFERASE, CHLOROPLASTIC"/>
    <property type="match status" value="1"/>
</dbReference>
<evidence type="ECO:0000256" key="1">
    <source>
        <dbReference type="ARBA" id="ARBA00022679"/>
    </source>
</evidence>
<dbReference type="Gene3D" id="3.90.550.10">
    <property type="entry name" value="Spore Coat Polysaccharide Biosynthesis Protein SpsA, Chain A"/>
    <property type="match status" value="1"/>
</dbReference>
<feature type="site" description="Positions MEP for the nucleophilic attack" evidence="3">
    <location>
        <position position="206"/>
    </location>
</feature>
<evidence type="ECO:0000313" key="5">
    <source>
        <dbReference type="Proteomes" id="UP000032544"/>
    </source>
</evidence>
<comment type="caution">
    <text evidence="4">The sequence shown here is derived from an EMBL/GenBank/DDBJ whole genome shotgun (WGS) entry which is preliminary data.</text>
</comment>
<dbReference type="NCBIfam" id="NF001186">
    <property type="entry name" value="PRK00155.2-3"/>
    <property type="match status" value="1"/>
</dbReference>
<dbReference type="CDD" id="cd02516">
    <property type="entry name" value="CDP-ME_synthetase"/>
    <property type="match status" value="1"/>
</dbReference>
<dbReference type="AlphaFoldDB" id="A0A0D8JCG7"/>
<comment type="similarity">
    <text evidence="3">Belongs to the IspD/TarI cytidylyltransferase family. IspD subfamily.</text>
</comment>
<dbReference type="GO" id="GO:0019288">
    <property type="term" value="P:isopentenyl diphosphate biosynthetic process, methylerythritol 4-phosphate pathway"/>
    <property type="evidence" value="ECO:0007669"/>
    <property type="project" value="UniProtKB-UniRule"/>
</dbReference>
<dbReference type="EMBL" id="JRHC01000001">
    <property type="protein sequence ID" value="KJF44409.1"/>
    <property type="molecule type" value="Genomic_DNA"/>
</dbReference>
<dbReference type="Pfam" id="PF01128">
    <property type="entry name" value="IspD"/>
    <property type="match status" value="1"/>
</dbReference>
<dbReference type="GO" id="GO:0050518">
    <property type="term" value="F:2-C-methyl-D-erythritol 4-phosphate cytidylyltransferase activity"/>
    <property type="evidence" value="ECO:0007669"/>
    <property type="project" value="UniProtKB-UniRule"/>
</dbReference>
<comment type="catalytic activity">
    <reaction evidence="3">
        <text>2-C-methyl-D-erythritol 4-phosphate + CTP + H(+) = 4-CDP-2-C-methyl-D-erythritol + diphosphate</text>
        <dbReference type="Rhea" id="RHEA:13429"/>
        <dbReference type="ChEBI" id="CHEBI:15378"/>
        <dbReference type="ChEBI" id="CHEBI:33019"/>
        <dbReference type="ChEBI" id="CHEBI:37563"/>
        <dbReference type="ChEBI" id="CHEBI:57823"/>
        <dbReference type="ChEBI" id="CHEBI:58262"/>
        <dbReference type="EC" id="2.7.7.60"/>
    </reaction>
</comment>
<organism evidence="4 5">
    <name type="scientific">Draconibacterium sediminis</name>
    <dbReference type="NCBI Taxonomy" id="1544798"/>
    <lineage>
        <taxon>Bacteria</taxon>
        <taxon>Pseudomonadati</taxon>
        <taxon>Bacteroidota</taxon>
        <taxon>Bacteroidia</taxon>
        <taxon>Marinilabiliales</taxon>
        <taxon>Prolixibacteraceae</taxon>
        <taxon>Draconibacterium</taxon>
    </lineage>
</organism>
<dbReference type="OrthoDB" id="9806837at2"/>
<gene>
    <name evidence="3" type="primary">ispD</name>
    <name evidence="4" type="ORF">LH29_02620</name>
</gene>
<dbReference type="STRING" id="1544798.LH29_02620"/>
<reference evidence="4 5" key="1">
    <citation type="submission" date="2014-09" db="EMBL/GenBank/DDBJ databases">
        <title>Draft Genome Sequence of Draconibacterium sp. JN14CK-3.</title>
        <authorList>
            <person name="Dong C."/>
            <person name="Lai Q."/>
            <person name="Shao Z."/>
        </authorList>
    </citation>
    <scope>NUCLEOTIDE SEQUENCE [LARGE SCALE GENOMIC DNA]</scope>
    <source>
        <strain evidence="4 5">JN14CK-3</strain>
    </source>
</reference>
<feature type="site" description="Transition state stabilizer" evidence="3">
    <location>
        <position position="23"/>
    </location>
</feature>
<comment type="pathway">
    <text evidence="3">Isoprenoid biosynthesis; isopentenyl diphosphate biosynthesis via DXP pathway; isopentenyl diphosphate from 1-deoxy-D-xylulose 5-phosphate: step 2/6.</text>
</comment>
<feature type="site" description="Positions MEP for the nucleophilic attack" evidence="3">
    <location>
        <position position="152"/>
    </location>
</feature>
<dbReference type="Proteomes" id="UP000032544">
    <property type="component" value="Unassembled WGS sequence"/>
</dbReference>
<keyword evidence="1 3" id="KW-0808">Transferase</keyword>
<evidence type="ECO:0000256" key="3">
    <source>
        <dbReference type="HAMAP-Rule" id="MF_00108"/>
    </source>
</evidence>
<dbReference type="InterPro" id="IPR050088">
    <property type="entry name" value="IspD/TarI_cytidylyltransf_bact"/>
</dbReference>
<keyword evidence="2 3" id="KW-0548">Nucleotidyltransferase</keyword>
<evidence type="ECO:0000313" key="4">
    <source>
        <dbReference type="EMBL" id="KJF44409.1"/>
    </source>
</evidence>
<dbReference type="RefSeq" id="WP_045025964.1">
    <property type="nucleotide sequence ID" value="NZ_JRHC01000001.1"/>
</dbReference>
<dbReference type="PATRIC" id="fig|1544798.3.peg.543"/>
<name>A0A0D8JCG7_9BACT</name>